<proteinExistence type="predicted"/>
<evidence type="ECO:0000313" key="3">
    <source>
        <dbReference type="Proteomes" id="UP000554235"/>
    </source>
</evidence>
<protein>
    <submittedName>
        <fullName evidence="2">Uncharacterized protein</fullName>
    </submittedName>
</protein>
<reference evidence="2 3" key="1">
    <citation type="submission" date="2020-01" db="EMBL/GenBank/DDBJ databases">
        <title>Identification and distribution of gene clusters putatively required for synthesis of sphingolipid metabolism inhibitors in phylogenetically diverse species of the filamentous fungus Fusarium.</title>
        <authorList>
            <person name="Kim H.-S."/>
            <person name="Busman M."/>
            <person name="Brown D.W."/>
            <person name="Divon H."/>
            <person name="Uhlig S."/>
            <person name="Proctor R.H."/>
        </authorList>
    </citation>
    <scope>NUCLEOTIDE SEQUENCE [LARGE SCALE GENOMIC DNA]</scope>
    <source>
        <strain evidence="2 3">NRRL 20459</strain>
    </source>
</reference>
<evidence type="ECO:0000256" key="1">
    <source>
        <dbReference type="SAM" id="MobiDB-lite"/>
    </source>
</evidence>
<dbReference type="OrthoDB" id="5235440at2759"/>
<accession>A0A8H4KYQ8</accession>
<dbReference type="EMBL" id="JAADYS010002358">
    <property type="protein sequence ID" value="KAF4458756.1"/>
    <property type="molecule type" value="Genomic_DNA"/>
</dbReference>
<organism evidence="2 3">
    <name type="scientific">Fusarium albosuccineum</name>
    <dbReference type="NCBI Taxonomy" id="1237068"/>
    <lineage>
        <taxon>Eukaryota</taxon>
        <taxon>Fungi</taxon>
        <taxon>Dikarya</taxon>
        <taxon>Ascomycota</taxon>
        <taxon>Pezizomycotina</taxon>
        <taxon>Sordariomycetes</taxon>
        <taxon>Hypocreomycetidae</taxon>
        <taxon>Hypocreales</taxon>
        <taxon>Nectriaceae</taxon>
        <taxon>Fusarium</taxon>
        <taxon>Fusarium decemcellulare species complex</taxon>
    </lineage>
</organism>
<dbReference type="Proteomes" id="UP000554235">
    <property type="component" value="Unassembled WGS sequence"/>
</dbReference>
<keyword evidence="3" id="KW-1185">Reference proteome</keyword>
<evidence type="ECO:0000313" key="2">
    <source>
        <dbReference type="EMBL" id="KAF4458756.1"/>
    </source>
</evidence>
<dbReference type="AlphaFoldDB" id="A0A8H4KYQ8"/>
<feature type="region of interest" description="Disordered" evidence="1">
    <location>
        <begin position="209"/>
        <end position="228"/>
    </location>
</feature>
<comment type="caution">
    <text evidence="2">The sequence shown here is derived from an EMBL/GenBank/DDBJ whole genome shotgun (WGS) entry which is preliminary data.</text>
</comment>
<name>A0A8H4KYQ8_9HYPO</name>
<gene>
    <name evidence="2" type="ORF">FALBO_14499</name>
</gene>
<sequence length="429" mass="50560">MSTTVAREVVPRPFHLFSALCPYTIANDGETLLLGENYYRQEGIGCDSRYLRLQIQSLHSLPKEMPDLMRKELRRHYFEETARILRHEDDYKLFWRRNASMTRIDERRPAHHFINPTDVHQFLNKEVMLYFEPGCIHEFYIRMIGCYIYREWLHLHNMRPIFQRNSFFAKAAHIDNSNSGPQTLEQLSIFHHHLCEQLSTKLDQRVDFYPNNRRPETSTPPLSGPMPSKKIQSWRDHGHIIRHLFRALYIVVDRQALSECLPPSTVEQLAHLNRSYYKEAETELTLSRCTVLLVKTGDEAHLHSPISFLPLFDEGLALPVNREDYHGDLEETVVRVKLNVAVRFVLKLLHREEEAIENLGRLAKVLTDEQERCCDAWLNNVMAHSDKVGIDNNKHTWLASRRALARMNNEAFEEDQVYPPWEILIRWTL</sequence>